<feature type="coiled-coil region" evidence="2">
    <location>
        <begin position="27"/>
        <end position="171"/>
    </location>
</feature>
<gene>
    <name evidence="4" type="ORF">NP493_123g05038</name>
</gene>
<sequence>MPGHSLEFRCEKYREDGEHILKALNSLQSSEEKLAALCKKYTELLDEHRVLQNKTKKSERQLTMVMREKDQLQSEHSKAILAKSKLESLCRELQRHNKLVKEESLARAKEEDEKRKEVTARFQTTINEIQQQMNDHYTKNTKLREENLELANKLKNLIEQYELREQHIEKMFKHKDLEQQLMDAKLAQAVMQVSEEKKRSLTEKELLMLEAAEGQKRIQLLEAQEKQLRAQVSLYTEKYEEFQSTLTKSNDVFQSFKTEMDKMTKKIKKLEKETSVWRSRWENSNKSLIDMAEEKTKSDKEIALQQVRIKKLESLCRALQEERKKSPASGAQPHGVCHSVNGLTDDQLKASDVAPTDDAAGAALVDKEPEPATTSIDEVPTAAAEPKEMTDPVGGDSESISDEEKDATSPQKLQSNPSGTQSQEGGDLGKAEGVSETSDGHTGVAQVLDDAQGDSATATGVPNEDDTPTEIK</sequence>
<comment type="caution">
    <text evidence="4">The sequence shown here is derived from an EMBL/GenBank/DDBJ whole genome shotgun (WGS) entry which is preliminary data.</text>
</comment>
<dbReference type="GO" id="GO:0019905">
    <property type="term" value="F:syntaxin binding"/>
    <property type="evidence" value="ECO:0007669"/>
    <property type="project" value="InterPro"/>
</dbReference>
<organism evidence="4 5">
    <name type="scientific">Ridgeia piscesae</name>
    <name type="common">Tubeworm</name>
    <dbReference type="NCBI Taxonomy" id="27915"/>
    <lineage>
        <taxon>Eukaryota</taxon>
        <taxon>Metazoa</taxon>
        <taxon>Spiralia</taxon>
        <taxon>Lophotrochozoa</taxon>
        <taxon>Annelida</taxon>
        <taxon>Polychaeta</taxon>
        <taxon>Sedentaria</taxon>
        <taxon>Canalipalpata</taxon>
        <taxon>Sabellida</taxon>
        <taxon>Siboglinidae</taxon>
        <taxon>Ridgeia</taxon>
    </lineage>
</organism>
<keyword evidence="5" id="KW-1185">Reference proteome</keyword>
<feature type="region of interest" description="Disordered" evidence="3">
    <location>
        <begin position="323"/>
        <end position="342"/>
    </location>
</feature>
<dbReference type="Proteomes" id="UP001209878">
    <property type="component" value="Unassembled WGS sequence"/>
</dbReference>
<feature type="coiled-coil region" evidence="2">
    <location>
        <begin position="204"/>
        <end position="322"/>
    </location>
</feature>
<dbReference type="EMBL" id="JAODUO010000123">
    <property type="protein sequence ID" value="KAK2188762.1"/>
    <property type="molecule type" value="Genomic_DNA"/>
</dbReference>
<comment type="similarity">
    <text evidence="1">Belongs to the taxilin family.</text>
</comment>
<evidence type="ECO:0000256" key="3">
    <source>
        <dbReference type="SAM" id="MobiDB-lite"/>
    </source>
</evidence>
<feature type="region of interest" description="Disordered" evidence="3">
    <location>
        <begin position="363"/>
        <end position="472"/>
    </location>
</feature>
<feature type="compositionally biased region" description="Polar residues" evidence="3">
    <location>
        <begin position="408"/>
        <end position="424"/>
    </location>
</feature>
<accession>A0AAD9UGM5</accession>
<dbReference type="InterPro" id="IPR026183">
    <property type="entry name" value="Taxilin_fam"/>
</dbReference>
<dbReference type="AlphaFoldDB" id="A0AAD9UGM5"/>
<evidence type="ECO:0000313" key="5">
    <source>
        <dbReference type="Proteomes" id="UP001209878"/>
    </source>
</evidence>
<proteinExistence type="inferred from homology"/>
<dbReference type="Pfam" id="PF09728">
    <property type="entry name" value="Taxilin"/>
    <property type="match status" value="1"/>
</dbReference>
<dbReference type="PANTHER" id="PTHR16127:SF13">
    <property type="entry name" value="GH01188P"/>
    <property type="match status" value="1"/>
</dbReference>
<keyword evidence="2" id="KW-0175">Coiled coil</keyword>
<evidence type="ECO:0000256" key="1">
    <source>
        <dbReference type="ARBA" id="ARBA00009550"/>
    </source>
</evidence>
<evidence type="ECO:0000256" key="2">
    <source>
        <dbReference type="SAM" id="Coils"/>
    </source>
</evidence>
<dbReference type="SUPFAM" id="SSF57997">
    <property type="entry name" value="Tropomyosin"/>
    <property type="match status" value="1"/>
</dbReference>
<feature type="compositionally biased region" description="Acidic residues" evidence="3">
    <location>
        <begin position="463"/>
        <end position="472"/>
    </location>
</feature>
<evidence type="ECO:0000313" key="4">
    <source>
        <dbReference type="EMBL" id="KAK2188762.1"/>
    </source>
</evidence>
<reference evidence="4" key="1">
    <citation type="journal article" date="2023" name="Mol. Biol. Evol.">
        <title>Third-Generation Sequencing Reveals the Adaptive Role of the Epigenome in Three Deep-Sea Polychaetes.</title>
        <authorList>
            <person name="Perez M."/>
            <person name="Aroh O."/>
            <person name="Sun Y."/>
            <person name="Lan Y."/>
            <person name="Juniper S.K."/>
            <person name="Young C.R."/>
            <person name="Angers B."/>
            <person name="Qian P.Y."/>
        </authorList>
    </citation>
    <scope>NUCLEOTIDE SEQUENCE</scope>
    <source>
        <strain evidence="4">R07B-5</strain>
    </source>
</reference>
<protein>
    <submittedName>
        <fullName evidence="4">Uncharacterized protein</fullName>
    </submittedName>
</protein>
<name>A0AAD9UGM5_RIDPI</name>
<dbReference type="PANTHER" id="PTHR16127">
    <property type="entry name" value="TAXILIN"/>
    <property type="match status" value="1"/>
</dbReference>